<organism evidence="5 6">
    <name type="scientific">Branchiostoma belcheri</name>
    <name type="common">Amphioxus</name>
    <dbReference type="NCBI Taxonomy" id="7741"/>
    <lineage>
        <taxon>Eukaryota</taxon>
        <taxon>Metazoa</taxon>
        <taxon>Chordata</taxon>
        <taxon>Cephalochordata</taxon>
        <taxon>Leptocardii</taxon>
        <taxon>Amphioxiformes</taxon>
        <taxon>Branchiostomatidae</taxon>
        <taxon>Branchiostoma</taxon>
    </lineage>
</organism>
<dbReference type="Pfam" id="PF04825">
    <property type="entry name" value="Rad21_Rec8_N"/>
    <property type="match status" value="1"/>
</dbReference>
<dbReference type="PANTHER" id="PTHR12585">
    <property type="entry name" value="SCC1 / RAD21 FAMILY MEMBER"/>
    <property type="match status" value="1"/>
</dbReference>
<dbReference type="Proteomes" id="UP000515135">
    <property type="component" value="Unplaced"/>
</dbReference>
<feature type="compositionally biased region" description="Basic and acidic residues" evidence="3">
    <location>
        <begin position="210"/>
        <end position="225"/>
    </location>
</feature>
<keyword evidence="5" id="KW-1185">Reference proteome</keyword>
<evidence type="ECO:0000256" key="3">
    <source>
        <dbReference type="SAM" id="MobiDB-lite"/>
    </source>
</evidence>
<evidence type="ECO:0000313" key="5">
    <source>
        <dbReference type="Proteomes" id="UP000515135"/>
    </source>
</evidence>
<keyword evidence="2" id="KW-0539">Nucleus</keyword>
<evidence type="ECO:0000256" key="1">
    <source>
        <dbReference type="ARBA" id="ARBA00004123"/>
    </source>
</evidence>
<feature type="compositionally biased region" description="Basic and acidic residues" evidence="3">
    <location>
        <begin position="270"/>
        <end position="306"/>
    </location>
</feature>
<name>A0A6P5AMT0_BRABE</name>
<protein>
    <submittedName>
        <fullName evidence="6">Meiotic recombination protein REC8 homolog</fullName>
    </submittedName>
</protein>
<dbReference type="GO" id="GO:0030893">
    <property type="term" value="C:meiotic cohesin complex"/>
    <property type="evidence" value="ECO:0007669"/>
    <property type="project" value="TreeGrafter"/>
</dbReference>
<dbReference type="GO" id="GO:0006302">
    <property type="term" value="P:double-strand break repair"/>
    <property type="evidence" value="ECO:0007669"/>
    <property type="project" value="TreeGrafter"/>
</dbReference>
<accession>A0A6P5AMT0</accession>
<proteinExistence type="predicted"/>
<dbReference type="GO" id="GO:0005634">
    <property type="term" value="C:nucleus"/>
    <property type="evidence" value="ECO:0007669"/>
    <property type="project" value="UniProtKB-SubCell"/>
</dbReference>
<evidence type="ECO:0000259" key="4">
    <source>
        <dbReference type="Pfam" id="PF04825"/>
    </source>
</evidence>
<comment type="subcellular location">
    <subcellularLocation>
        <location evidence="1">Nucleus</location>
    </subcellularLocation>
</comment>
<dbReference type="InterPro" id="IPR039781">
    <property type="entry name" value="Rad21/Rec8-like"/>
</dbReference>
<dbReference type="GO" id="GO:0003682">
    <property type="term" value="F:chromatin binding"/>
    <property type="evidence" value="ECO:0007669"/>
    <property type="project" value="TreeGrafter"/>
</dbReference>
<feature type="region of interest" description="Disordered" evidence="3">
    <location>
        <begin position="178"/>
        <end position="310"/>
    </location>
</feature>
<feature type="domain" description="Rad21/Rec8-like protein N-terminal" evidence="4">
    <location>
        <begin position="1"/>
        <end position="98"/>
    </location>
</feature>
<dbReference type="GO" id="GO:0051177">
    <property type="term" value="P:meiotic sister chromatid cohesion"/>
    <property type="evidence" value="ECO:0007669"/>
    <property type="project" value="TreeGrafter"/>
</dbReference>
<sequence length="323" mass="36736">MFYSQDILQKRGGKFGIIWIAATRASDLTKRDYSAVNVARTCEEIISHLTGQSRARYDRGRFPRFSLYLSAQLMFGVTLVHGKHAEYLYGDAMTLQSKFIPKRRVAPGGLIIISTKDIDMRTSTRPTEALRLEDPLDMYRPGLVELDPEFGRLNIPEDMIEPDFLPFGPEMIHFPLAPPTPDWWPGRGRDTRKPRSPHSPGSPPGYDPNQVKDKNDISLPEHDWPSLDQMPGKDDDDLQPPQMGDPLMSSLSSPENGDKEGPTQPPMEQPSRKRPDREKSDKPPKRKKPSDPREPEAEQDLPRDVEPLPMYVHIRTSNIAFIF</sequence>
<gene>
    <name evidence="6" type="primary">LOC109485290</name>
</gene>
<dbReference type="PANTHER" id="PTHR12585:SF27">
    <property type="entry name" value="MEIOTIC RECOMBINATION PROTEIN REC8 HOMOLOG"/>
    <property type="match status" value="1"/>
</dbReference>
<reference evidence="6" key="1">
    <citation type="submission" date="2025-08" db="UniProtKB">
        <authorList>
            <consortium name="RefSeq"/>
        </authorList>
    </citation>
    <scope>IDENTIFICATION</scope>
    <source>
        <tissue evidence="6">Gonad</tissue>
    </source>
</reference>
<dbReference type="InterPro" id="IPR006910">
    <property type="entry name" value="Rad21_Rec8_N"/>
</dbReference>
<evidence type="ECO:0000313" key="6">
    <source>
        <dbReference type="RefSeq" id="XP_019644362.1"/>
    </source>
</evidence>
<evidence type="ECO:0000256" key="2">
    <source>
        <dbReference type="ARBA" id="ARBA00023242"/>
    </source>
</evidence>
<dbReference type="OrthoDB" id="10071381at2759"/>
<dbReference type="KEGG" id="bbel:109485290"/>
<dbReference type="AlphaFoldDB" id="A0A6P5AMT0"/>
<dbReference type="GeneID" id="109485290"/>
<dbReference type="RefSeq" id="XP_019644362.1">
    <property type="nucleotide sequence ID" value="XM_019788803.1"/>
</dbReference>